<keyword evidence="1" id="KW-0812">Transmembrane</keyword>
<keyword evidence="1" id="KW-0472">Membrane</keyword>
<dbReference type="Pfam" id="PF06687">
    <property type="entry name" value="SUR7"/>
    <property type="match status" value="1"/>
</dbReference>
<evidence type="ECO:0000256" key="2">
    <source>
        <dbReference type="SAM" id="SignalP"/>
    </source>
</evidence>
<feature type="transmembrane region" description="Helical" evidence="1">
    <location>
        <begin position="262"/>
        <end position="283"/>
    </location>
</feature>
<dbReference type="GO" id="GO:0031505">
    <property type="term" value="P:fungal-type cell wall organization"/>
    <property type="evidence" value="ECO:0007669"/>
    <property type="project" value="TreeGrafter"/>
</dbReference>
<dbReference type="Proteomes" id="UP000800096">
    <property type="component" value="Unassembled WGS sequence"/>
</dbReference>
<protein>
    <submittedName>
        <fullName evidence="3">Integral membrane protein-like protein</fullName>
    </submittedName>
</protein>
<name>A0A6A5Q845_AMPQU</name>
<keyword evidence="2" id="KW-0732">Signal</keyword>
<dbReference type="GO" id="GO:0051285">
    <property type="term" value="C:cell cortex of cell tip"/>
    <property type="evidence" value="ECO:0007669"/>
    <property type="project" value="TreeGrafter"/>
</dbReference>
<dbReference type="OrthoDB" id="4159154at2759"/>
<evidence type="ECO:0000256" key="1">
    <source>
        <dbReference type="SAM" id="Phobius"/>
    </source>
</evidence>
<dbReference type="InterPro" id="IPR009571">
    <property type="entry name" value="SUR7/Rim9-like_fungi"/>
</dbReference>
<proteinExistence type="predicted"/>
<dbReference type="InterPro" id="IPR052413">
    <property type="entry name" value="SUR7_domain"/>
</dbReference>
<dbReference type="EMBL" id="ML979143">
    <property type="protein sequence ID" value="KAF1911572.1"/>
    <property type="molecule type" value="Genomic_DNA"/>
</dbReference>
<reference evidence="3" key="1">
    <citation type="journal article" date="2020" name="Stud. Mycol.">
        <title>101 Dothideomycetes genomes: a test case for predicting lifestyles and emergence of pathogens.</title>
        <authorList>
            <person name="Haridas S."/>
            <person name="Albert R."/>
            <person name="Binder M."/>
            <person name="Bloem J."/>
            <person name="Labutti K."/>
            <person name="Salamov A."/>
            <person name="Andreopoulos B."/>
            <person name="Baker S."/>
            <person name="Barry K."/>
            <person name="Bills G."/>
            <person name="Bluhm B."/>
            <person name="Cannon C."/>
            <person name="Castanera R."/>
            <person name="Culley D."/>
            <person name="Daum C."/>
            <person name="Ezra D."/>
            <person name="Gonzalez J."/>
            <person name="Henrissat B."/>
            <person name="Kuo A."/>
            <person name="Liang C."/>
            <person name="Lipzen A."/>
            <person name="Lutzoni F."/>
            <person name="Magnuson J."/>
            <person name="Mondo S."/>
            <person name="Nolan M."/>
            <person name="Ohm R."/>
            <person name="Pangilinan J."/>
            <person name="Park H.-J."/>
            <person name="Ramirez L."/>
            <person name="Alfaro M."/>
            <person name="Sun H."/>
            <person name="Tritt A."/>
            <person name="Yoshinaga Y."/>
            <person name="Zwiers L.-H."/>
            <person name="Turgeon B."/>
            <person name="Goodwin S."/>
            <person name="Spatafora J."/>
            <person name="Crous P."/>
            <person name="Grigoriev I."/>
        </authorList>
    </citation>
    <scope>NUCLEOTIDE SEQUENCE</scope>
    <source>
        <strain evidence="3">HMLAC05119</strain>
    </source>
</reference>
<feature type="signal peptide" evidence="2">
    <location>
        <begin position="1"/>
        <end position="19"/>
    </location>
</feature>
<gene>
    <name evidence="3" type="ORF">BDU57DRAFT_93788</name>
</gene>
<evidence type="ECO:0000313" key="4">
    <source>
        <dbReference type="Proteomes" id="UP000800096"/>
    </source>
</evidence>
<feature type="chain" id="PRO_5025486701" evidence="2">
    <location>
        <begin position="20"/>
        <end position="310"/>
    </location>
</feature>
<accession>A0A6A5Q845</accession>
<organism evidence="3 4">
    <name type="scientific">Ampelomyces quisqualis</name>
    <name type="common">Powdery mildew agent</name>
    <dbReference type="NCBI Taxonomy" id="50730"/>
    <lineage>
        <taxon>Eukaryota</taxon>
        <taxon>Fungi</taxon>
        <taxon>Dikarya</taxon>
        <taxon>Ascomycota</taxon>
        <taxon>Pezizomycotina</taxon>
        <taxon>Dothideomycetes</taxon>
        <taxon>Pleosporomycetidae</taxon>
        <taxon>Pleosporales</taxon>
        <taxon>Pleosporineae</taxon>
        <taxon>Phaeosphaeriaceae</taxon>
        <taxon>Ampelomyces</taxon>
    </lineage>
</organism>
<sequence length="310" mass="33617">MRFTALIQVLCCTIALILSFLCLFAGHEKSFMEDYHLITLNTSLVGQTILPTSSSPPSTNPLTNLLNLIPDPITDAINEQIGNVAARLGIEDFYSAHLLTHCSGQYTPSEVPTSTISASQISKSVTSCSAPQALYTFDPTALVEAALKQNTGLDVSLQDIRWPENIQSNIDALNTAMRALFVLYVLAILFIFLALGTAVWSKMYAARWAVWTNICVVELAGLAVALASVLVTAVMVKTTGIVNRLGNDVGIEAYAGRKFLGLTWASTALMVVVSVVLGVEWYVARRAKSKSVGVATQGEVRGEKRRKFWL</sequence>
<dbReference type="AlphaFoldDB" id="A0A6A5Q845"/>
<feature type="transmembrane region" description="Helical" evidence="1">
    <location>
        <begin position="208"/>
        <end position="236"/>
    </location>
</feature>
<dbReference type="PANTHER" id="PTHR28019">
    <property type="entry name" value="CELL MEMBRANE PROTEIN YLR413W-RELATED"/>
    <property type="match status" value="1"/>
</dbReference>
<evidence type="ECO:0000313" key="3">
    <source>
        <dbReference type="EMBL" id="KAF1911572.1"/>
    </source>
</evidence>
<dbReference type="PANTHER" id="PTHR28019:SF7">
    <property type="entry name" value="SUR7 PROTEIN"/>
    <property type="match status" value="1"/>
</dbReference>
<dbReference type="GO" id="GO:0005886">
    <property type="term" value="C:plasma membrane"/>
    <property type="evidence" value="ECO:0007669"/>
    <property type="project" value="InterPro"/>
</dbReference>
<feature type="transmembrane region" description="Helical" evidence="1">
    <location>
        <begin position="179"/>
        <end position="201"/>
    </location>
</feature>
<keyword evidence="4" id="KW-1185">Reference proteome</keyword>
<keyword evidence="1" id="KW-1133">Transmembrane helix</keyword>